<comment type="caution">
    <text evidence="4">The sequence shown here is derived from an EMBL/GenBank/DDBJ whole genome shotgun (WGS) entry which is preliminary data.</text>
</comment>
<sequence>MKIEYPLDQFLKSVYRLVTMNTDLQTLRLDQGLVLDSGAVLAPLDIGYQTWGRLNNAKSNAILICHALTGDQFVASPNPVTGQAAWWDNLVGPGKNIDTHRYFVICSNVLGGCMGTSGPSSKNPDGQVYGLSFPVITIADMVRAQAALVDHLGIERLFSVIGGSMGGMQVLEWIATRPERVCAAMPIATAARHSAQNIAFHEVGRQAVMADPDWHGGNYLKVGAKPTKGLAVARMAAHITYLSDAALHRKFGRRLQNRDEVAFGFDADFQIESYLRYQGSRFVDRFDANSYLYITRAMDYFDLAAGYNGRLSEAFQAFKGRACVVSFSSDWHYPPADSRHITRAMIGAGVEVSAFEVETDKGHDAFLLDEPEFHDAMAGFLAASAADQGL</sequence>
<dbReference type="EC" id="2.3.1.31" evidence="2"/>
<evidence type="ECO:0000256" key="2">
    <source>
        <dbReference type="HAMAP-Rule" id="MF_00296"/>
    </source>
</evidence>
<comment type="pathway">
    <text evidence="2">Amino-acid biosynthesis; L-methionine biosynthesis via de novo pathway; O-acetyl-L-homoserine from L-homoserine: step 1/1.</text>
</comment>
<keyword evidence="2" id="KW-0028">Amino-acid biosynthesis</keyword>
<dbReference type="Pfam" id="PF00561">
    <property type="entry name" value="Abhydrolase_1"/>
    <property type="match status" value="1"/>
</dbReference>
<dbReference type="Gene3D" id="1.10.1740.110">
    <property type="match status" value="1"/>
</dbReference>
<dbReference type="NCBIfam" id="NF001209">
    <property type="entry name" value="PRK00175.1"/>
    <property type="match status" value="1"/>
</dbReference>
<protein>
    <recommendedName>
        <fullName evidence="2">Homoserine O-acetyltransferase</fullName>
        <shortName evidence="2">HAT</shortName>
        <ecNumber evidence="2">2.3.1.31</ecNumber>
    </recommendedName>
    <alternativeName>
        <fullName evidence="2">Homoserine transacetylase</fullName>
        <shortName evidence="2">HTA</shortName>
    </alternativeName>
</protein>
<dbReference type="InterPro" id="IPR000073">
    <property type="entry name" value="AB_hydrolase_1"/>
</dbReference>
<dbReference type="PANTHER" id="PTHR32268">
    <property type="entry name" value="HOMOSERINE O-ACETYLTRANSFERASE"/>
    <property type="match status" value="1"/>
</dbReference>
<comment type="subcellular location">
    <subcellularLocation>
        <location evidence="2">Cytoplasm</location>
    </subcellularLocation>
</comment>
<keyword evidence="2" id="KW-0486">Methionine biosynthesis</keyword>
<keyword evidence="5" id="KW-1185">Reference proteome</keyword>
<feature type="active site" evidence="2">
    <location>
        <position position="363"/>
    </location>
</feature>
<dbReference type="HAMAP" id="MF_00296">
    <property type="entry name" value="MetX_acyltransf"/>
    <property type="match status" value="1"/>
</dbReference>
<comment type="caution">
    <text evidence="2">Lacks conserved residue(s) required for the propagation of feature annotation.</text>
</comment>
<name>A0ABQ4PTK3_9PROT</name>
<evidence type="ECO:0000313" key="5">
    <source>
        <dbReference type="Proteomes" id="UP001161064"/>
    </source>
</evidence>
<organism evidence="4 5">
    <name type="scientific">Candidatus Phycosocius spiralis</name>
    <dbReference type="NCBI Taxonomy" id="2815099"/>
    <lineage>
        <taxon>Bacteria</taxon>
        <taxon>Pseudomonadati</taxon>
        <taxon>Pseudomonadota</taxon>
        <taxon>Alphaproteobacteria</taxon>
        <taxon>Caulobacterales</taxon>
        <taxon>Caulobacterales incertae sedis</taxon>
        <taxon>Candidatus Phycosocius</taxon>
    </lineage>
</organism>
<feature type="active site" evidence="2">
    <location>
        <position position="330"/>
    </location>
</feature>
<comment type="function">
    <text evidence="2">Transfers an acetyl group from acetyl-CoA to L-homoserine, forming acetyl-L-homoserine.</text>
</comment>
<dbReference type="InterPro" id="IPR029058">
    <property type="entry name" value="AB_hydrolase_fold"/>
</dbReference>
<dbReference type="Proteomes" id="UP001161064">
    <property type="component" value="Unassembled WGS sequence"/>
</dbReference>
<feature type="binding site" evidence="2">
    <location>
        <position position="364"/>
    </location>
    <ligand>
        <name>substrate</name>
    </ligand>
</feature>
<reference evidence="4" key="1">
    <citation type="submission" date="2021-05" db="EMBL/GenBank/DDBJ databases">
        <authorList>
            <person name="Tanabe Y."/>
        </authorList>
    </citation>
    <scope>NUCLEOTIDE SEQUENCE</scope>
    <source>
        <strain evidence="4">BOTRYCO-1</strain>
    </source>
</reference>
<accession>A0ABQ4PTK3</accession>
<evidence type="ECO:0000256" key="1">
    <source>
        <dbReference type="ARBA" id="ARBA00022679"/>
    </source>
</evidence>
<feature type="domain" description="AB hydrolase-1" evidence="3">
    <location>
        <begin position="60"/>
        <end position="366"/>
    </location>
</feature>
<comment type="catalytic activity">
    <reaction evidence="2">
        <text>L-homoserine + acetyl-CoA = O-acetyl-L-homoserine + CoA</text>
        <dbReference type="Rhea" id="RHEA:13701"/>
        <dbReference type="ChEBI" id="CHEBI:57287"/>
        <dbReference type="ChEBI" id="CHEBI:57288"/>
        <dbReference type="ChEBI" id="CHEBI:57476"/>
        <dbReference type="ChEBI" id="CHEBI:57716"/>
        <dbReference type="EC" id="2.3.1.31"/>
    </reaction>
</comment>
<dbReference type="PANTHER" id="PTHR32268:SF11">
    <property type="entry name" value="HOMOSERINE O-ACETYLTRANSFERASE"/>
    <property type="match status" value="1"/>
</dbReference>
<dbReference type="InterPro" id="IPR008220">
    <property type="entry name" value="HAT_MetX-like"/>
</dbReference>
<keyword evidence="2" id="KW-0963">Cytoplasm</keyword>
<dbReference type="NCBIfam" id="TIGR01392">
    <property type="entry name" value="homoserO_Ac_trn"/>
    <property type="match status" value="1"/>
</dbReference>
<dbReference type="EMBL" id="BPFZ01000002">
    <property type="protein sequence ID" value="GIU66312.1"/>
    <property type="molecule type" value="Genomic_DNA"/>
</dbReference>
<comment type="subunit">
    <text evidence="2">Homodimer.</text>
</comment>
<dbReference type="SUPFAM" id="SSF53474">
    <property type="entry name" value="alpha/beta-Hydrolases"/>
    <property type="match status" value="1"/>
</dbReference>
<comment type="similarity">
    <text evidence="2">Belongs to the AB hydrolase superfamily. MetX family.</text>
</comment>
<evidence type="ECO:0000313" key="4">
    <source>
        <dbReference type="EMBL" id="GIU66312.1"/>
    </source>
</evidence>
<feature type="active site" description="Nucleophile" evidence="2">
    <location>
        <position position="164"/>
    </location>
</feature>
<keyword evidence="2" id="KW-0012">Acyltransferase</keyword>
<dbReference type="PIRSF" id="PIRSF000443">
    <property type="entry name" value="Homoser_Ac_trans"/>
    <property type="match status" value="1"/>
</dbReference>
<feature type="binding site" evidence="2">
    <location>
        <position position="234"/>
    </location>
    <ligand>
        <name>substrate</name>
    </ligand>
</feature>
<reference evidence="4" key="2">
    <citation type="journal article" date="2023" name="ISME Commun">
        <title>Characterization of a bloom-associated alphaproteobacterial lineage, 'Candidatus Phycosocius': insights into freshwater algal-bacterial interactions.</title>
        <authorList>
            <person name="Tanabe Y."/>
            <person name="Yamaguchi H."/>
            <person name="Yoshida M."/>
            <person name="Kai A."/>
            <person name="Okazaki Y."/>
        </authorList>
    </citation>
    <scope>NUCLEOTIDE SEQUENCE</scope>
    <source>
        <strain evidence="4">BOTRYCO-1</strain>
    </source>
</reference>
<evidence type="ECO:0000259" key="3">
    <source>
        <dbReference type="Pfam" id="PF00561"/>
    </source>
</evidence>
<gene>
    <name evidence="4" type="primary">metX</name>
    <name evidence="2" type="synonym">metXA</name>
    <name evidence="4" type="ORF">PsB1_0466</name>
</gene>
<keyword evidence="1 2" id="KW-0808">Transferase</keyword>
<proteinExistence type="inferred from homology"/>
<dbReference type="Gene3D" id="3.40.50.1820">
    <property type="entry name" value="alpha/beta hydrolase"/>
    <property type="match status" value="1"/>
</dbReference>